<gene>
    <name evidence="3" type="ORF">EV700_3136</name>
</gene>
<dbReference type="EMBL" id="SHKX01000016">
    <property type="protein sequence ID" value="RZU36923.1"/>
    <property type="molecule type" value="Genomic_DNA"/>
</dbReference>
<keyword evidence="4" id="KW-1185">Reference proteome</keyword>
<dbReference type="Proteomes" id="UP000292423">
    <property type="component" value="Unassembled WGS sequence"/>
</dbReference>
<evidence type="ECO:0000256" key="1">
    <source>
        <dbReference type="SAM" id="SignalP"/>
    </source>
</evidence>
<evidence type="ECO:0000313" key="4">
    <source>
        <dbReference type="Proteomes" id="UP000292423"/>
    </source>
</evidence>
<accession>A0A4Q7YJG9</accession>
<feature type="chain" id="PRO_5021018815" evidence="1">
    <location>
        <begin position="24"/>
        <end position="670"/>
    </location>
</feature>
<comment type="caution">
    <text evidence="3">The sequence shown here is derived from an EMBL/GenBank/DDBJ whole genome shotgun (WGS) entry which is preliminary data.</text>
</comment>
<organism evidence="3 4">
    <name type="scientific">Fluviicoccus keumensis</name>
    <dbReference type="NCBI Taxonomy" id="1435465"/>
    <lineage>
        <taxon>Bacteria</taxon>
        <taxon>Pseudomonadati</taxon>
        <taxon>Pseudomonadota</taxon>
        <taxon>Gammaproteobacteria</taxon>
        <taxon>Moraxellales</taxon>
        <taxon>Moraxellaceae</taxon>
        <taxon>Fluviicoccus</taxon>
    </lineage>
</organism>
<name>A0A4Q7YJG9_9GAMM</name>
<feature type="signal peptide" evidence="1">
    <location>
        <begin position="1"/>
        <end position="23"/>
    </location>
</feature>
<evidence type="ECO:0000259" key="2">
    <source>
        <dbReference type="Pfam" id="PF12969"/>
    </source>
</evidence>
<dbReference type="InterPro" id="IPR024618">
    <property type="entry name" value="DUF3857"/>
</dbReference>
<dbReference type="Gene3D" id="3.10.620.30">
    <property type="match status" value="1"/>
</dbReference>
<feature type="domain" description="DUF3857" evidence="2">
    <location>
        <begin position="69"/>
        <end position="231"/>
    </location>
</feature>
<dbReference type="Gene3D" id="2.60.40.3140">
    <property type="match status" value="1"/>
</dbReference>
<dbReference type="InterPro" id="IPR038765">
    <property type="entry name" value="Papain-like_cys_pep_sf"/>
</dbReference>
<dbReference type="RefSeq" id="WP_165391519.1">
    <property type="nucleotide sequence ID" value="NZ_SHKX01000016.1"/>
</dbReference>
<keyword evidence="1" id="KW-0732">Signal</keyword>
<evidence type="ECO:0000313" key="3">
    <source>
        <dbReference type="EMBL" id="RZU36923.1"/>
    </source>
</evidence>
<dbReference type="AlphaFoldDB" id="A0A4Q7YJG9"/>
<reference evidence="3 4" key="1">
    <citation type="submission" date="2019-02" db="EMBL/GenBank/DDBJ databases">
        <title>Genomic Encyclopedia of Type Strains, Phase IV (KMG-IV): sequencing the most valuable type-strain genomes for metagenomic binning, comparative biology and taxonomic classification.</title>
        <authorList>
            <person name="Goeker M."/>
        </authorList>
    </citation>
    <scope>NUCLEOTIDE SEQUENCE [LARGE SCALE GENOMIC DNA]</scope>
    <source>
        <strain evidence="3 4">DSM 105135</strain>
    </source>
</reference>
<dbReference type="SUPFAM" id="SSF54001">
    <property type="entry name" value="Cysteine proteinases"/>
    <property type="match status" value="1"/>
</dbReference>
<protein>
    <submittedName>
        <fullName evidence="3">Uncharacterized protein DUF3857</fullName>
    </submittedName>
</protein>
<sequence length="670" mass="76218">MPFPFRIALFWALLVTALPALSAAEYSFSPPPAWVSPIGEADAPAKTEQQALTTLLTDDQIHVGAPFATYRRRVYTPQTTAGVEEISELKLHFNPAFEKLAIHRILVRRGAEVRDLTRKANIRVVAREEQLGEGIHDGTATALVILDDIRTGDIVDYSYTVTGSNPIFGDRQFGFVGLNGKYGIERLHVRLLTSDQHPLHIKAFNQPGLDLAPRPANGGQEYVIELTHVPVPAFEDNTPVSYSPYSWLEFSEYGSWNDVDQWAGQLYSAEAVKTGPLFDALYARLNASAKSPEEFIPKALFAVQNDVRYLGLEFGENSHRPRPPEEVLKTRYGDCKDKALLLSKLLQRRGINAWPALVSTRFQKGIADELASPGVFDHVITLVRLDGKNYWLDSTRRFQTGKLQDIGWQDFGYALVIGDPNPTLMKMYDTLPVVNTMNVEEHYFAEDFSGPIRLQSVTTFEGNAAEAQREYFSNRPIMEIRKAWADFASQYHDDLRVLKPLEYEDDPEHNRFVIREFYQLDSFWQKYDEGNIPKISAPFVLASYADVLRAPNTVERKAPVALPTPRVVSTRIYLHLPSNLNLKLNTPPIVMDEKAFRFSSQDRYYDRTYYNHSELLIKTPEVAATDFPAFQKAVREARKQMEFSISFMQPEKSGYAEIQEVRKRVRGEHR</sequence>
<dbReference type="Pfam" id="PF12969">
    <property type="entry name" value="DUF3857"/>
    <property type="match status" value="1"/>
</dbReference>
<proteinExistence type="predicted"/>